<feature type="disulfide bond" evidence="11">
    <location>
        <begin position="135"/>
        <end position="159"/>
    </location>
</feature>
<dbReference type="PIRSF" id="PIRSF005713">
    <property type="entry name" value="P2X_purinoceptor"/>
    <property type="match status" value="1"/>
</dbReference>
<dbReference type="GO" id="GO:0098794">
    <property type="term" value="C:postsynapse"/>
    <property type="evidence" value="ECO:0007669"/>
    <property type="project" value="GOC"/>
</dbReference>
<dbReference type="InterPro" id="IPR027309">
    <property type="entry name" value="P2X_extracellular_dom_sf"/>
</dbReference>
<proteinExistence type="inferred from homology"/>
<evidence type="ECO:0000256" key="1">
    <source>
        <dbReference type="ARBA" id="ARBA00004308"/>
    </source>
</evidence>
<reference evidence="14" key="1">
    <citation type="submission" date="2016-11" db="EMBL/GenBank/DDBJ databases">
        <title>Venom-gland transcriptomics and venom proteomics of the black-back scorpion (Hadrurus spadix) reveal detectability challenges and an unexplored realm of animal toxin diversity.</title>
        <authorList>
            <person name="Rokyta D.R."/>
            <person name="Ward M.J."/>
        </authorList>
    </citation>
    <scope>NUCLEOTIDE SEQUENCE</scope>
    <source>
        <tissue evidence="14">Venom gland</tissue>
    </source>
</reference>
<dbReference type="InterPro" id="IPR059116">
    <property type="entry name" value="P2X_receptor"/>
</dbReference>
<evidence type="ECO:0000256" key="3">
    <source>
        <dbReference type="ARBA" id="ARBA00022448"/>
    </source>
</evidence>
<keyword evidence="10" id="KW-0067">ATP-binding</keyword>
<feature type="disulfide bond" evidence="11">
    <location>
        <begin position="142"/>
        <end position="169"/>
    </location>
</feature>
<feature type="binding site" evidence="10">
    <location>
        <begin position="313"/>
        <end position="315"/>
    </location>
    <ligand>
        <name>ATP</name>
        <dbReference type="ChEBI" id="CHEBI:30616"/>
        <note>ligand shared between two neighboring subunits of the homotrimer</note>
    </ligand>
</feature>
<dbReference type="GO" id="GO:0001614">
    <property type="term" value="F:purinergic nucleotide receptor activity"/>
    <property type="evidence" value="ECO:0007669"/>
    <property type="project" value="InterPro"/>
</dbReference>
<dbReference type="PANTHER" id="PTHR10125">
    <property type="entry name" value="P2X PURINOCEPTOR"/>
    <property type="match status" value="1"/>
</dbReference>
<dbReference type="Gene3D" id="1.10.287.940">
    <property type="entry name" value="atp-gated p2x4 ion channel"/>
    <property type="match status" value="1"/>
</dbReference>
<feature type="disulfide bond" evidence="11">
    <location>
        <begin position="124"/>
        <end position="175"/>
    </location>
</feature>
<evidence type="ECO:0000256" key="8">
    <source>
        <dbReference type="ARBA" id="ARBA00023286"/>
    </source>
</evidence>
<dbReference type="PRINTS" id="PR01307">
    <property type="entry name" value="P2XRECEPTOR"/>
</dbReference>
<sequence length="407" mass="46331">MANTVLSSLLFEYDTVKFITIKSRTVGLLSRFIQLVIIGYLIGYVIVWKKGYQEFSAVESAVTTKVKGVIYTNFSESEFHPGIDKSLYDRIWDVEDLIIPPSENDAFFVTTNVEVTPIQKKGRCAEDPGIPEAACTPENNSCVQGTRLMVGNGVMTGNCIKNERENYSCEIEAWCPVERDVMPLKNGALLTETKNFTVLIKNSVDFPKFKVRRRNIIDSINNETYLQNCRYSQDEDPDCPVFILGDIIHYVNEDEKANGHTPMDYDEIAIKGGVISIIISWDCNLDLDQKYCLPKYSFRRLDDPEAKISDGWNFRYAHYSNDTRALYKAYGIKFVVQVHGQGGKFSPFPLFLNIGSGLALLAVQTYICDLVILYFLKNRKHYRNTKYETVISEEDSIDPGPGFTRFK</sequence>
<dbReference type="GO" id="GO:0012505">
    <property type="term" value="C:endomembrane system"/>
    <property type="evidence" value="ECO:0007669"/>
    <property type="project" value="UniProtKB-SubCell"/>
</dbReference>
<evidence type="ECO:0000313" key="14">
    <source>
        <dbReference type="EMBL" id="JAV47980.1"/>
    </source>
</evidence>
<feature type="binding site" evidence="10">
    <location>
        <position position="328"/>
    </location>
    <ligand>
        <name>ATP</name>
        <dbReference type="ChEBI" id="CHEBI:30616"/>
        <note>ligand shared between two neighboring subunits of the homotrimer</note>
    </ligand>
</feature>
<evidence type="ECO:0000256" key="6">
    <source>
        <dbReference type="ARBA" id="ARBA00023065"/>
    </source>
</evidence>
<keyword evidence="8" id="KW-1071">Ligand-gated ion channel</keyword>
<evidence type="ECO:0000256" key="4">
    <source>
        <dbReference type="ARBA" id="ARBA00022692"/>
    </source>
</evidence>
<protein>
    <submittedName>
        <fullName evidence="14">p2X purinoceptor 4</fullName>
    </submittedName>
</protein>
<keyword evidence="6" id="KW-0406">Ion transport</keyword>
<dbReference type="GO" id="GO:0004931">
    <property type="term" value="F:extracellularly ATP-gated monoatomic cation channel activity"/>
    <property type="evidence" value="ECO:0007669"/>
    <property type="project" value="InterPro"/>
</dbReference>
<dbReference type="PANTHER" id="PTHR10125:SF31">
    <property type="entry name" value="P2X RECEPTOR E"/>
    <property type="match status" value="1"/>
</dbReference>
<dbReference type="EMBL" id="GFAH01000409">
    <property type="protein sequence ID" value="JAV47980.1"/>
    <property type="molecule type" value="Transcribed_RNA"/>
</dbReference>
<evidence type="ECO:0000256" key="12">
    <source>
        <dbReference type="PIRSR" id="PIRSR005713-3"/>
    </source>
</evidence>
<feature type="transmembrane region" description="Helical" evidence="13">
    <location>
        <begin position="28"/>
        <end position="48"/>
    </location>
</feature>
<evidence type="ECO:0000256" key="13">
    <source>
        <dbReference type="SAM" id="Phobius"/>
    </source>
</evidence>
<evidence type="ECO:0000256" key="10">
    <source>
        <dbReference type="PIRSR" id="PIRSR005713-1"/>
    </source>
</evidence>
<feature type="transmembrane region" description="Helical" evidence="13">
    <location>
        <begin position="350"/>
        <end position="376"/>
    </location>
</feature>
<organism evidence="14">
    <name type="scientific">Hadrurus spadix</name>
    <dbReference type="NCBI Taxonomy" id="141984"/>
    <lineage>
        <taxon>Eukaryota</taxon>
        <taxon>Metazoa</taxon>
        <taxon>Ecdysozoa</taxon>
        <taxon>Arthropoda</taxon>
        <taxon>Chelicerata</taxon>
        <taxon>Arachnida</taxon>
        <taxon>Scorpiones</taxon>
        <taxon>Iurida</taxon>
        <taxon>Iuroidea</taxon>
        <taxon>Hadrurus</taxon>
    </lineage>
</organism>
<keyword evidence="9" id="KW-0407">Ion channel</keyword>
<dbReference type="GO" id="GO:0005886">
    <property type="term" value="C:plasma membrane"/>
    <property type="evidence" value="ECO:0007669"/>
    <property type="project" value="InterPro"/>
</dbReference>
<keyword evidence="3" id="KW-0813">Transport</keyword>
<dbReference type="Pfam" id="PF00864">
    <property type="entry name" value="P2X_receptor"/>
    <property type="match status" value="1"/>
</dbReference>
<evidence type="ECO:0000256" key="5">
    <source>
        <dbReference type="ARBA" id="ARBA00022989"/>
    </source>
</evidence>
<dbReference type="GO" id="GO:0070588">
    <property type="term" value="P:calcium ion transmembrane transport"/>
    <property type="evidence" value="ECO:0007669"/>
    <property type="project" value="TreeGrafter"/>
</dbReference>
<keyword evidence="5 13" id="KW-1133">Transmembrane helix</keyword>
<accession>A0A1W7RA14</accession>
<evidence type="ECO:0000256" key="11">
    <source>
        <dbReference type="PIRSR" id="PIRSR005713-2"/>
    </source>
</evidence>
<name>A0A1W7RA14_9SCOR</name>
<feature type="glycosylation site" description="N-linked (GlcNAc...) asparagine" evidence="12">
    <location>
        <position position="195"/>
    </location>
</feature>
<keyword evidence="10" id="KW-0547">Nucleotide-binding</keyword>
<dbReference type="GO" id="GO:0033198">
    <property type="term" value="P:response to ATP"/>
    <property type="evidence" value="ECO:0007669"/>
    <property type="project" value="InterPro"/>
</dbReference>
<keyword evidence="7 13" id="KW-0472">Membrane</keyword>
<dbReference type="InterPro" id="IPR001429">
    <property type="entry name" value="P2X_purnocptor"/>
</dbReference>
<keyword evidence="11" id="KW-1015">Disulfide bond</keyword>
<comment type="subcellular location">
    <subcellularLocation>
        <location evidence="1">Endomembrane system</location>
    </subcellularLocation>
</comment>
<feature type="disulfide bond" evidence="11">
    <location>
        <begin position="229"/>
        <end position="239"/>
    </location>
</feature>
<feature type="binding site" evidence="10">
    <location>
        <position position="197"/>
    </location>
    <ligand>
        <name>ATP</name>
        <dbReference type="ChEBI" id="CHEBI:30616"/>
        <note>ligand shared between two neighboring subunits of the homotrimer</note>
    </ligand>
</feature>
<feature type="binding site" evidence="10">
    <location>
        <begin position="65"/>
        <end position="67"/>
    </location>
    <ligand>
        <name>ATP</name>
        <dbReference type="ChEBI" id="CHEBI:30616"/>
        <note>ligand shared between two neighboring subunits of the homotrimer</note>
    </ligand>
</feature>
<dbReference type="GO" id="GO:0005524">
    <property type="term" value="F:ATP binding"/>
    <property type="evidence" value="ECO:0007669"/>
    <property type="project" value="UniProtKB-KW"/>
</dbReference>
<keyword evidence="4 13" id="KW-0812">Transmembrane</keyword>
<dbReference type="NCBIfam" id="TIGR00863">
    <property type="entry name" value="P2X"/>
    <property type="match status" value="1"/>
</dbReference>
<comment type="similarity">
    <text evidence="2">Belongs to the P2X receptor family.</text>
</comment>
<dbReference type="Gene3D" id="2.60.490.10">
    <property type="entry name" value="atp-gated p2x4 ion channel domain"/>
    <property type="match status" value="1"/>
</dbReference>
<evidence type="ECO:0000256" key="2">
    <source>
        <dbReference type="ARBA" id="ARBA00009848"/>
    </source>
</evidence>
<evidence type="ECO:0000256" key="7">
    <source>
        <dbReference type="ARBA" id="ARBA00023136"/>
    </source>
</evidence>
<dbReference type="AlphaFoldDB" id="A0A1W7RA14"/>
<evidence type="ECO:0000256" key="9">
    <source>
        <dbReference type="ARBA" id="ARBA00023303"/>
    </source>
</evidence>
<feature type="disulfide bond" evidence="11">
    <location>
        <begin position="283"/>
        <end position="292"/>
    </location>
</feature>